<keyword evidence="1" id="KW-0754">Steroid-binding</keyword>
<organism evidence="2 3">
    <name type="scientific">Tetrabaena socialis</name>
    <dbReference type="NCBI Taxonomy" id="47790"/>
    <lineage>
        <taxon>Eukaryota</taxon>
        <taxon>Viridiplantae</taxon>
        <taxon>Chlorophyta</taxon>
        <taxon>core chlorophytes</taxon>
        <taxon>Chlorophyceae</taxon>
        <taxon>CS clade</taxon>
        <taxon>Chlamydomonadales</taxon>
        <taxon>Tetrabaenaceae</taxon>
        <taxon>Tetrabaena</taxon>
    </lineage>
</organism>
<dbReference type="InterPro" id="IPR050577">
    <property type="entry name" value="MAPR/NEUFC/NENF-like"/>
</dbReference>
<proteinExistence type="predicted"/>
<feature type="non-terminal residue" evidence="2">
    <location>
        <position position="42"/>
    </location>
</feature>
<dbReference type="Proteomes" id="UP000236333">
    <property type="component" value="Unassembled WGS sequence"/>
</dbReference>
<dbReference type="AlphaFoldDB" id="A0A2J7ZJE1"/>
<comment type="caution">
    <text evidence="2">The sequence shown here is derived from an EMBL/GenBank/DDBJ whole genome shotgun (WGS) entry which is preliminary data.</text>
</comment>
<dbReference type="Gene3D" id="3.10.120.10">
    <property type="entry name" value="Cytochrome b5-like heme/steroid binding domain"/>
    <property type="match status" value="1"/>
</dbReference>
<dbReference type="PANTHER" id="PTHR10281">
    <property type="entry name" value="MEMBRANE-ASSOCIATED PROGESTERONE RECEPTOR COMPONENT-RELATED"/>
    <property type="match status" value="1"/>
</dbReference>
<dbReference type="GO" id="GO:0005496">
    <property type="term" value="F:steroid binding"/>
    <property type="evidence" value="ECO:0007669"/>
    <property type="project" value="UniProtKB-KW"/>
</dbReference>
<accession>A0A2J7ZJE1</accession>
<dbReference type="SUPFAM" id="SSF55856">
    <property type="entry name" value="Cytochrome b5-like heme/steroid binding domain"/>
    <property type="match status" value="1"/>
</dbReference>
<dbReference type="InterPro" id="IPR036400">
    <property type="entry name" value="Cyt_B5-like_heme/steroid_sf"/>
</dbReference>
<name>A0A2J7ZJE1_9CHLO</name>
<dbReference type="GO" id="GO:0005783">
    <property type="term" value="C:endoplasmic reticulum"/>
    <property type="evidence" value="ECO:0007669"/>
    <property type="project" value="TreeGrafter"/>
</dbReference>
<sequence length="42" mass="4648">MAKTFTAEELLAYDGSDPSKPVYIAVRGDVYDVSASREFYGK</sequence>
<keyword evidence="1" id="KW-0446">Lipid-binding</keyword>
<dbReference type="PANTHER" id="PTHR10281:SF104">
    <property type="entry name" value="CYTOCHROME B5 HEME-BINDING DOMAIN-CONTAINING PROTEIN"/>
    <property type="match status" value="1"/>
</dbReference>
<dbReference type="EMBL" id="PGGS01001457">
    <property type="protein sequence ID" value="PNH00377.1"/>
    <property type="molecule type" value="Genomic_DNA"/>
</dbReference>
<keyword evidence="3" id="KW-1185">Reference proteome</keyword>
<dbReference type="GO" id="GO:0016020">
    <property type="term" value="C:membrane"/>
    <property type="evidence" value="ECO:0007669"/>
    <property type="project" value="TreeGrafter"/>
</dbReference>
<gene>
    <name evidence="2" type="ORF">TSOC_013802</name>
</gene>
<reference evidence="2 3" key="1">
    <citation type="journal article" date="2017" name="Mol. Biol. Evol.">
        <title>The 4-celled Tetrabaena socialis nuclear genome reveals the essential components for genetic control of cell number at the origin of multicellularity in the volvocine lineage.</title>
        <authorList>
            <person name="Featherston J."/>
            <person name="Arakaki Y."/>
            <person name="Hanschen E.R."/>
            <person name="Ferris P.J."/>
            <person name="Michod R.E."/>
            <person name="Olson B.J.S.C."/>
            <person name="Nozaki H."/>
            <person name="Durand P.M."/>
        </authorList>
    </citation>
    <scope>NUCLEOTIDE SEQUENCE [LARGE SCALE GENOMIC DNA]</scope>
    <source>
        <strain evidence="2 3">NIES-571</strain>
    </source>
</reference>
<evidence type="ECO:0000256" key="1">
    <source>
        <dbReference type="ARBA" id="ARBA00022665"/>
    </source>
</evidence>
<evidence type="ECO:0000313" key="3">
    <source>
        <dbReference type="Proteomes" id="UP000236333"/>
    </source>
</evidence>
<dbReference type="OrthoDB" id="547796at2759"/>
<evidence type="ECO:0000313" key="2">
    <source>
        <dbReference type="EMBL" id="PNH00377.1"/>
    </source>
</evidence>
<protein>
    <submittedName>
        <fullName evidence="2">Putative steroid-binding protein 3</fullName>
    </submittedName>
</protein>